<organism evidence="3 4">
    <name type="scientific">Pseudooceanicola albus</name>
    <dbReference type="NCBI Taxonomy" id="2692189"/>
    <lineage>
        <taxon>Bacteria</taxon>
        <taxon>Pseudomonadati</taxon>
        <taxon>Pseudomonadota</taxon>
        <taxon>Alphaproteobacteria</taxon>
        <taxon>Rhodobacterales</taxon>
        <taxon>Paracoccaceae</taxon>
        <taxon>Pseudooceanicola</taxon>
    </lineage>
</organism>
<reference evidence="3 4" key="1">
    <citation type="submission" date="2019-12" db="EMBL/GenBank/DDBJ databases">
        <authorList>
            <person name="Li M."/>
        </authorList>
    </citation>
    <scope>NUCLEOTIDE SEQUENCE [LARGE SCALE GENOMIC DNA]</scope>
    <source>
        <strain evidence="3 4">GBMRC 2024</strain>
    </source>
</reference>
<proteinExistence type="predicted"/>
<evidence type="ECO:0000313" key="4">
    <source>
        <dbReference type="Proteomes" id="UP000477911"/>
    </source>
</evidence>
<dbReference type="GO" id="GO:0006310">
    <property type="term" value="P:DNA recombination"/>
    <property type="evidence" value="ECO:0007669"/>
    <property type="project" value="UniProtKB-KW"/>
</dbReference>
<accession>A0A6L7FX77</accession>
<evidence type="ECO:0000256" key="1">
    <source>
        <dbReference type="ARBA" id="ARBA00023172"/>
    </source>
</evidence>
<evidence type="ECO:0000313" key="3">
    <source>
        <dbReference type="EMBL" id="MXN16375.1"/>
    </source>
</evidence>
<keyword evidence="4" id="KW-1185">Reference proteome</keyword>
<dbReference type="Gene3D" id="1.10.443.10">
    <property type="entry name" value="Intergrase catalytic core"/>
    <property type="match status" value="1"/>
</dbReference>
<dbReference type="AlphaFoldDB" id="A0A6L7FX77"/>
<evidence type="ECO:0000259" key="2">
    <source>
        <dbReference type="PROSITE" id="PS51898"/>
    </source>
</evidence>
<name>A0A6L7FX77_9RHOB</name>
<feature type="domain" description="Tyr recombinase" evidence="2">
    <location>
        <begin position="159"/>
        <end position="360"/>
    </location>
</feature>
<comment type="caution">
    <text evidence="3">The sequence shown here is derived from an EMBL/GenBank/DDBJ whole genome shotgun (WGS) entry which is preliminary data.</text>
</comment>
<dbReference type="InterPro" id="IPR002104">
    <property type="entry name" value="Integrase_catalytic"/>
</dbReference>
<dbReference type="GO" id="GO:0015074">
    <property type="term" value="P:DNA integration"/>
    <property type="evidence" value="ECO:0007669"/>
    <property type="project" value="InterPro"/>
</dbReference>
<dbReference type="SUPFAM" id="SSF56349">
    <property type="entry name" value="DNA breaking-rejoining enzymes"/>
    <property type="match status" value="1"/>
</dbReference>
<sequence length="366" mass="41385">MPRRAKGPRLHWRTRKDGPSVWEIRDGALRLSTGTTSRPEAERLLALHIERKHRPNGPARPEELTISMVLAIYADEHAPHVASPARIGYAIEALDRIWQNLPVSAIKGETCRRYATQRGCSDGTIRRELGVLQAALNYCHREGYLVTAPKVTLPPKPDPRERWLTRQEAAWLLRGARALNKDGRHLQDFILHGLYTGSRKATILAMHIDKPSKIGGHVDTVNGILYRKPQGKRETNKRQRPARLPERYLAHLRRQARNGRQFVVERKIIRRGVEERCMVADIKKGWPRAVSLAMELAAARGITVNLTGITPHVLKHTAITWALQRGATTWDAAGYFGTSIETIERVYGHHAPDHMQTAVNAMNKRA</sequence>
<dbReference type="Proteomes" id="UP000477911">
    <property type="component" value="Unassembled WGS sequence"/>
</dbReference>
<dbReference type="EMBL" id="WUMU01000001">
    <property type="protein sequence ID" value="MXN16375.1"/>
    <property type="molecule type" value="Genomic_DNA"/>
</dbReference>
<dbReference type="GO" id="GO:0003677">
    <property type="term" value="F:DNA binding"/>
    <property type="evidence" value="ECO:0007669"/>
    <property type="project" value="InterPro"/>
</dbReference>
<dbReference type="PROSITE" id="PS51898">
    <property type="entry name" value="TYR_RECOMBINASE"/>
    <property type="match status" value="1"/>
</dbReference>
<gene>
    <name evidence="3" type="ORF">GR170_00895</name>
</gene>
<dbReference type="InterPro" id="IPR011010">
    <property type="entry name" value="DNA_brk_join_enz"/>
</dbReference>
<protein>
    <submittedName>
        <fullName evidence="3">Integrase</fullName>
    </submittedName>
</protein>
<dbReference type="InterPro" id="IPR013762">
    <property type="entry name" value="Integrase-like_cat_sf"/>
</dbReference>
<keyword evidence="1" id="KW-0233">DNA recombination</keyword>